<accession>C0E4F3</accession>
<evidence type="ECO:0000313" key="3">
    <source>
        <dbReference type="Proteomes" id="UP000006247"/>
    </source>
</evidence>
<reference evidence="2 3" key="1">
    <citation type="submission" date="2009-01" db="EMBL/GenBank/DDBJ databases">
        <authorList>
            <person name="Fulton L."/>
            <person name="Clifton S."/>
            <person name="Chinwalla A.T."/>
            <person name="Mitreva M."/>
            <person name="Sodergren E."/>
            <person name="Weinstock G."/>
            <person name="Clifton S."/>
            <person name="Dooling D.J."/>
            <person name="Fulton B."/>
            <person name="Minx P."/>
            <person name="Pepin K.H."/>
            <person name="Johnson M."/>
            <person name="Bhonagiri V."/>
            <person name="Nash W.E."/>
            <person name="Mardis E.R."/>
            <person name="Wilson R.K."/>
        </authorList>
    </citation>
    <scope>NUCLEOTIDE SEQUENCE [LARGE SCALE GENOMIC DNA]</scope>
    <source>
        <strain evidence="2 3">ATCC 33806</strain>
    </source>
</reference>
<proteinExistence type="predicted"/>
<comment type="caution">
    <text evidence="2">The sequence shown here is derived from an EMBL/GenBank/DDBJ whole genome shotgun (WGS) entry which is preliminary data.</text>
</comment>
<sequence>MSFLPSCFFIMMTPQARNSGQKPGDTPMPYGYHRSKLGITHHTI</sequence>
<protein>
    <submittedName>
        <fullName evidence="2">Uncharacterized protein</fullName>
    </submittedName>
</protein>
<dbReference type="Proteomes" id="UP000006247">
    <property type="component" value="Unassembled WGS sequence"/>
</dbReference>
<dbReference type="HOGENOM" id="CLU_3215042_0_0_11"/>
<dbReference type="AlphaFoldDB" id="C0E4F3"/>
<organism evidence="2 3">
    <name type="scientific">Corynebacterium matruchotii ATCC 33806</name>
    <dbReference type="NCBI Taxonomy" id="566549"/>
    <lineage>
        <taxon>Bacteria</taxon>
        <taxon>Bacillati</taxon>
        <taxon>Actinomycetota</taxon>
        <taxon>Actinomycetes</taxon>
        <taxon>Mycobacteriales</taxon>
        <taxon>Corynebacteriaceae</taxon>
        <taxon>Corynebacterium</taxon>
    </lineage>
</organism>
<evidence type="ECO:0000256" key="1">
    <source>
        <dbReference type="SAM" id="MobiDB-lite"/>
    </source>
</evidence>
<name>C0E4F3_9CORY</name>
<dbReference type="EMBL" id="ACEB01000024">
    <property type="protein sequence ID" value="EEG26603.1"/>
    <property type="molecule type" value="Genomic_DNA"/>
</dbReference>
<evidence type="ECO:0000313" key="2">
    <source>
        <dbReference type="EMBL" id="EEG26603.1"/>
    </source>
</evidence>
<gene>
    <name evidence="2" type="ORF">CORMATOL_01878</name>
</gene>
<feature type="region of interest" description="Disordered" evidence="1">
    <location>
        <begin position="16"/>
        <end position="44"/>
    </location>
</feature>